<keyword evidence="2" id="KW-1185">Reference proteome</keyword>
<evidence type="ECO:0000313" key="2">
    <source>
        <dbReference type="Proteomes" id="UP000270094"/>
    </source>
</evidence>
<dbReference type="Proteomes" id="UP000270094">
    <property type="component" value="Unassembled WGS sequence"/>
</dbReference>
<gene>
    <name evidence="1" type="ORF">SVUK_LOCUS12546</name>
</gene>
<organism evidence="1 2">
    <name type="scientific">Strongylus vulgaris</name>
    <name type="common">Blood worm</name>
    <dbReference type="NCBI Taxonomy" id="40348"/>
    <lineage>
        <taxon>Eukaryota</taxon>
        <taxon>Metazoa</taxon>
        <taxon>Ecdysozoa</taxon>
        <taxon>Nematoda</taxon>
        <taxon>Chromadorea</taxon>
        <taxon>Rhabditida</taxon>
        <taxon>Rhabditina</taxon>
        <taxon>Rhabditomorpha</taxon>
        <taxon>Strongyloidea</taxon>
        <taxon>Strongylidae</taxon>
        <taxon>Strongylus</taxon>
    </lineage>
</organism>
<proteinExistence type="predicted"/>
<accession>A0A3P7LEC0</accession>
<evidence type="ECO:0000313" key="1">
    <source>
        <dbReference type="EMBL" id="VDM77548.1"/>
    </source>
</evidence>
<protein>
    <submittedName>
        <fullName evidence="1">Uncharacterized protein</fullName>
    </submittedName>
</protein>
<dbReference type="OrthoDB" id="5832818at2759"/>
<name>A0A3P7LEC0_STRVU</name>
<sequence length="97" mass="10909">MMLYPDCSHVICARCQHEQPSVPNVDGSPGCCVKKCFNESLIDRVPNATYRKEALYRSNPFTAITYNLTDLSELIYGSKANSEANIIYRILHSVGYC</sequence>
<dbReference type="AlphaFoldDB" id="A0A3P7LEC0"/>
<dbReference type="EMBL" id="UYYB01099506">
    <property type="protein sequence ID" value="VDM77548.1"/>
    <property type="molecule type" value="Genomic_DNA"/>
</dbReference>
<reference evidence="1 2" key="1">
    <citation type="submission" date="2018-11" db="EMBL/GenBank/DDBJ databases">
        <authorList>
            <consortium name="Pathogen Informatics"/>
        </authorList>
    </citation>
    <scope>NUCLEOTIDE SEQUENCE [LARGE SCALE GENOMIC DNA]</scope>
</reference>